<dbReference type="RefSeq" id="WP_091073579.1">
    <property type="nucleotide sequence ID" value="NZ_LT629799.1"/>
</dbReference>
<reference evidence="3" key="1">
    <citation type="submission" date="2016-10" db="EMBL/GenBank/DDBJ databases">
        <authorList>
            <person name="Varghese N."/>
            <person name="Submissions S."/>
        </authorList>
    </citation>
    <scope>NUCLEOTIDE SEQUENCE [LARGE SCALE GENOMIC DNA]</scope>
    <source>
        <strain evidence="3">DSM 21743</strain>
    </source>
</reference>
<keyword evidence="1" id="KW-0472">Membrane</keyword>
<name>A0A1H2M0V6_9ACTN</name>
<keyword evidence="1" id="KW-0812">Transmembrane</keyword>
<evidence type="ECO:0000256" key="1">
    <source>
        <dbReference type="SAM" id="Phobius"/>
    </source>
</evidence>
<keyword evidence="1" id="KW-1133">Transmembrane helix</keyword>
<dbReference type="AlphaFoldDB" id="A0A1H2M0V6"/>
<organism evidence="2 3">
    <name type="scientific">Microlunatus sagamiharensis</name>
    <dbReference type="NCBI Taxonomy" id="546874"/>
    <lineage>
        <taxon>Bacteria</taxon>
        <taxon>Bacillati</taxon>
        <taxon>Actinomycetota</taxon>
        <taxon>Actinomycetes</taxon>
        <taxon>Propionibacteriales</taxon>
        <taxon>Propionibacteriaceae</taxon>
        <taxon>Microlunatus</taxon>
    </lineage>
</organism>
<dbReference type="STRING" id="546874.SAMN04488544_1111"/>
<keyword evidence="3" id="KW-1185">Reference proteome</keyword>
<evidence type="ECO:0000313" key="3">
    <source>
        <dbReference type="Proteomes" id="UP000198825"/>
    </source>
</evidence>
<evidence type="ECO:0000313" key="2">
    <source>
        <dbReference type="EMBL" id="SDU86156.1"/>
    </source>
</evidence>
<dbReference type="Proteomes" id="UP000198825">
    <property type="component" value="Chromosome I"/>
</dbReference>
<gene>
    <name evidence="2" type="ORF">SAMN04488544_1111</name>
</gene>
<sequence>MAERPAEVPDDGPSIRVEVTPRDYRRRGLVALVGGLLLTASWVWFEVLHARSGGNPFFGLAGVAYGAWCLVQARRQVTRDVLRIDRSGIRSGDGLYDQTWGGVVMVWVGSPTGLRTPFVAQPVLSVFTRAGVEFAARAGTSPSARYSVPVATTRTVALLCAELRTITGATVVSGHDRSRSSAARALQQPTEA</sequence>
<protein>
    <submittedName>
        <fullName evidence="2">Uncharacterized protein</fullName>
    </submittedName>
</protein>
<dbReference type="EMBL" id="LT629799">
    <property type="protein sequence ID" value="SDU86156.1"/>
    <property type="molecule type" value="Genomic_DNA"/>
</dbReference>
<proteinExistence type="predicted"/>
<feature type="transmembrane region" description="Helical" evidence="1">
    <location>
        <begin position="28"/>
        <end position="45"/>
    </location>
</feature>
<accession>A0A1H2M0V6</accession>
<feature type="transmembrane region" description="Helical" evidence="1">
    <location>
        <begin position="57"/>
        <end position="73"/>
    </location>
</feature>